<accession>A0A0C3HY65</accession>
<keyword evidence="3" id="KW-1185">Reference proteome</keyword>
<dbReference type="HOGENOM" id="CLU_2558872_0_0_1"/>
<dbReference type="AlphaFoldDB" id="A0A0C3HY65"/>
<sequence length="82" mass="9130">MTVVDCQTRAGFTSRHPFDPPRPTISRSHNMPLTPWNRTLITSSQAPLGIKSLMKLPPVRPINRSYEACPSSQNTASRPCPE</sequence>
<dbReference type="Proteomes" id="UP000054321">
    <property type="component" value="Unassembled WGS sequence"/>
</dbReference>
<evidence type="ECO:0000313" key="2">
    <source>
        <dbReference type="EMBL" id="KIN07825.1"/>
    </source>
</evidence>
<proteinExistence type="predicted"/>
<evidence type="ECO:0000256" key="1">
    <source>
        <dbReference type="SAM" id="MobiDB-lite"/>
    </source>
</evidence>
<reference evidence="2 3" key="1">
    <citation type="submission" date="2014-04" db="EMBL/GenBank/DDBJ databases">
        <authorList>
            <consortium name="DOE Joint Genome Institute"/>
            <person name="Kuo A."/>
            <person name="Martino E."/>
            <person name="Perotto S."/>
            <person name="Kohler A."/>
            <person name="Nagy L.G."/>
            <person name="Floudas D."/>
            <person name="Copeland A."/>
            <person name="Barry K.W."/>
            <person name="Cichocki N."/>
            <person name="Veneault-Fourrey C."/>
            <person name="LaButti K."/>
            <person name="Lindquist E.A."/>
            <person name="Lipzen A."/>
            <person name="Lundell T."/>
            <person name="Morin E."/>
            <person name="Murat C."/>
            <person name="Sun H."/>
            <person name="Tunlid A."/>
            <person name="Henrissat B."/>
            <person name="Grigoriev I.V."/>
            <person name="Hibbett D.S."/>
            <person name="Martin F."/>
            <person name="Nordberg H.P."/>
            <person name="Cantor M.N."/>
            <person name="Hua S.X."/>
        </authorList>
    </citation>
    <scope>NUCLEOTIDE SEQUENCE [LARGE SCALE GENOMIC DNA]</scope>
    <source>
        <strain evidence="2 3">Zn</strain>
    </source>
</reference>
<evidence type="ECO:0000313" key="3">
    <source>
        <dbReference type="Proteomes" id="UP000054321"/>
    </source>
</evidence>
<gene>
    <name evidence="2" type="ORF">OIDMADRAFT_16346</name>
</gene>
<dbReference type="EMBL" id="KN832870">
    <property type="protein sequence ID" value="KIN07825.1"/>
    <property type="molecule type" value="Genomic_DNA"/>
</dbReference>
<organism evidence="2 3">
    <name type="scientific">Oidiodendron maius (strain Zn)</name>
    <dbReference type="NCBI Taxonomy" id="913774"/>
    <lineage>
        <taxon>Eukaryota</taxon>
        <taxon>Fungi</taxon>
        <taxon>Dikarya</taxon>
        <taxon>Ascomycota</taxon>
        <taxon>Pezizomycotina</taxon>
        <taxon>Leotiomycetes</taxon>
        <taxon>Leotiomycetes incertae sedis</taxon>
        <taxon>Myxotrichaceae</taxon>
        <taxon>Oidiodendron</taxon>
    </lineage>
</organism>
<reference evidence="3" key="2">
    <citation type="submission" date="2015-01" db="EMBL/GenBank/DDBJ databases">
        <title>Evolutionary Origins and Diversification of the Mycorrhizal Mutualists.</title>
        <authorList>
            <consortium name="DOE Joint Genome Institute"/>
            <consortium name="Mycorrhizal Genomics Consortium"/>
            <person name="Kohler A."/>
            <person name="Kuo A."/>
            <person name="Nagy L.G."/>
            <person name="Floudas D."/>
            <person name="Copeland A."/>
            <person name="Barry K.W."/>
            <person name="Cichocki N."/>
            <person name="Veneault-Fourrey C."/>
            <person name="LaButti K."/>
            <person name="Lindquist E.A."/>
            <person name="Lipzen A."/>
            <person name="Lundell T."/>
            <person name="Morin E."/>
            <person name="Murat C."/>
            <person name="Riley R."/>
            <person name="Ohm R."/>
            <person name="Sun H."/>
            <person name="Tunlid A."/>
            <person name="Henrissat B."/>
            <person name="Grigoriev I.V."/>
            <person name="Hibbett D.S."/>
            <person name="Martin F."/>
        </authorList>
    </citation>
    <scope>NUCLEOTIDE SEQUENCE [LARGE SCALE GENOMIC DNA]</scope>
    <source>
        <strain evidence="3">Zn</strain>
    </source>
</reference>
<feature type="region of interest" description="Disordered" evidence="1">
    <location>
        <begin position="1"/>
        <end position="31"/>
    </location>
</feature>
<protein>
    <submittedName>
        <fullName evidence="2">Uncharacterized protein</fullName>
    </submittedName>
</protein>
<name>A0A0C3HY65_OIDMZ</name>
<dbReference type="InParanoid" id="A0A0C3HY65"/>